<proteinExistence type="predicted"/>
<evidence type="ECO:0000256" key="5">
    <source>
        <dbReference type="ARBA" id="ARBA00022833"/>
    </source>
</evidence>
<dbReference type="GO" id="GO:0008237">
    <property type="term" value="F:metallopeptidase activity"/>
    <property type="evidence" value="ECO:0007669"/>
    <property type="project" value="UniProtKB-KW"/>
</dbReference>
<evidence type="ECO:0000313" key="9">
    <source>
        <dbReference type="EMBL" id="MEJ8858347.1"/>
    </source>
</evidence>
<keyword evidence="6 9" id="KW-0482">Metalloprotease</keyword>
<evidence type="ECO:0000259" key="8">
    <source>
        <dbReference type="Pfam" id="PF01435"/>
    </source>
</evidence>
<dbReference type="RefSeq" id="WP_340338410.1">
    <property type="nucleotide sequence ID" value="NZ_JBBKZS010000016.1"/>
</dbReference>
<organism evidence="9 10">
    <name type="scientific">Variovorax robiniae</name>
    <dbReference type="NCBI Taxonomy" id="1836199"/>
    <lineage>
        <taxon>Bacteria</taxon>
        <taxon>Pseudomonadati</taxon>
        <taxon>Pseudomonadota</taxon>
        <taxon>Betaproteobacteria</taxon>
        <taxon>Burkholderiales</taxon>
        <taxon>Comamonadaceae</taxon>
        <taxon>Variovorax</taxon>
    </lineage>
</organism>
<feature type="chain" id="PRO_5045689582" evidence="7">
    <location>
        <begin position="29"/>
        <end position="525"/>
    </location>
</feature>
<keyword evidence="2" id="KW-0645">Protease</keyword>
<evidence type="ECO:0000313" key="10">
    <source>
        <dbReference type="Proteomes" id="UP001367030"/>
    </source>
</evidence>
<sequence>MLRLTSISSPKRGVVPALRALCATVLIACQVVMPPLAAAQAQGLPGLGDGEMTASAERHLGDSIARQIYRDNDYLDDPVLVEYINDIWQKLLAAARVRGELTPELDERFAWTILLGRDRDVNAFALPGGYMGVNTGLIAVVGSRDEMATVLGHELSHITQRHISRMISRDARNMPVMLAAMVLGMLAAAKSNSRSGADIGQAVAMGGQAAAMQGQLNFSRDMEREADRIGFSVMTQAGYAPQGAAAMFEKLQYASRLNDNGSYPYLRSHPLTTERIADMQGRAQFKPGADAAIPLVMDHAMIASRARVLSRPGVDVLRVWIQSVNTGEFAKAPPAQQAGMLYAAALSANSLKDFGAARDMAARLRERTAGNAPAARLARLLSAEIELSAAQPARAAALLDAKARDRPEMLLSAQAAVATRNPAPMVAPLRDWVATHPRDATAWRTLGTLYNAQDEPLRAIRADAEANVAILDYVAARDRFKAAQDLARQGTVPVDHYEASIIDTRAREVDQQLREQMAEEKKAQR</sequence>
<evidence type="ECO:0000256" key="2">
    <source>
        <dbReference type="ARBA" id="ARBA00022670"/>
    </source>
</evidence>
<evidence type="ECO:0000256" key="4">
    <source>
        <dbReference type="ARBA" id="ARBA00022801"/>
    </source>
</evidence>
<keyword evidence="4 9" id="KW-0378">Hydrolase</keyword>
<dbReference type="PANTHER" id="PTHR22726:SF1">
    <property type="entry name" value="METALLOENDOPEPTIDASE OMA1, MITOCHONDRIAL"/>
    <property type="match status" value="1"/>
</dbReference>
<dbReference type="Pfam" id="PF01435">
    <property type="entry name" value="Peptidase_M48"/>
    <property type="match status" value="1"/>
</dbReference>
<dbReference type="EC" id="3.4.24.-" evidence="9"/>
<feature type="domain" description="Peptidase M48" evidence="8">
    <location>
        <begin position="111"/>
        <end position="282"/>
    </location>
</feature>
<keyword evidence="3" id="KW-0479">Metal-binding</keyword>
<dbReference type="PANTHER" id="PTHR22726">
    <property type="entry name" value="METALLOENDOPEPTIDASE OMA1"/>
    <property type="match status" value="1"/>
</dbReference>
<keyword evidence="10" id="KW-1185">Reference proteome</keyword>
<accession>A0ABU8XEQ9</accession>
<evidence type="ECO:0000256" key="3">
    <source>
        <dbReference type="ARBA" id="ARBA00022723"/>
    </source>
</evidence>
<gene>
    <name evidence="9" type="ORF">WKW79_27520</name>
</gene>
<evidence type="ECO:0000256" key="7">
    <source>
        <dbReference type="SAM" id="SignalP"/>
    </source>
</evidence>
<dbReference type="Gene3D" id="3.30.2010.10">
    <property type="entry name" value="Metalloproteases ('zincins'), catalytic domain"/>
    <property type="match status" value="1"/>
</dbReference>
<reference evidence="9 10" key="1">
    <citation type="submission" date="2024-03" db="EMBL/GenBank/DDBJ databases">
        <title>Novel species of the genus Variovorax.</title>
        <authorList>
            <person name="Liu Q."/>
            <person name="Xin Y.-H."/>
        </authorList>
    </citation>
    <scope>NUCLEOTIDE SEQUENCE [LARGE SCALE GENOMIC DNA]</scope>
    <source>
        <strain evidence="9 10">KACC 18901</strain>
    </source>
</reference>
<dbReference type="InterPro" id="IPR051156">
    <property type="entry name" value="Mito/Outer_Membr_Metalloprot"/>
</dbReference>
<evidence type="ECO:0000256" key="1">
    <source>
        <dbReference type="ARBA" id="ARBA00001947"/>
    </source>
</evidence>
<evidence type="ECO:0000256" key="6">
    <source>
        <dbReference type="ARBA" id="ARBA00023049"/>
    </source>
</evidence>
<feature type="signal peptide" evidence="7">
    <location>
        <begin position="1"/>
        <end position="28"/>
    </location>
</feature>
<comment type="caution">
    <text evidence="9">The sequence shown here is derived from an EMBL/GenBank/DDBJ whole genome shotgun (WGS) entry which is preliminary data.</text>
</comment>
<dbReference type="InterPro" id="IPR001915">
    <property type="entry name" value="Peptidase_M48"/>
</dbReference>
<dbReference type="Proteomes" id="UP001367030">
    <property type="component" value="Unassembled WGS sequence"/>
</dbReference>
<keyword evidence="7" id="KW-0732">Signal</keyword>
<comment type="cofactor">
    <cofactor evidence="1">
        <name>Zn(2+)</name>
        <dbReference type="ChEBI" id="CHEBI:29105"/>
    </cofactor>
</comment>
<name>A0ABU8XEQ9_9BURK</name>
<keyword evidence="5" id="KW-0862">Zinc</keyword>
<dbReference type="EMBL" id="JBBKZS010000016">
    <property type="protein sequence ID" value="MEJ8858347.1"/>
    <property type="molecule type" value="Genomic_DNA"/>
</dbReference>
<protein>
    <submittedName>
        <fullName evidence="9">M48 family metalloprotease</fullName>
        <ecNumber evidence="9">3.4.24.-</ecNumber>
    </submittedName>
</protein>